<gene>
    <name evidence="3" type="ORF">CCO02nite_09130</name>
</gene>
<feature type="domain" description="SAV-6107-like HEPN" evidence="2">
    <location>
        <begin position="1"/>
        <end position="51"/>
    </location>
</feature>
<dbReference type="Pfam" id="PF18726">
    <property type="entry name" value="HEPN_SAV_6107"/>
    <property type="match status" value="1"/>
</dbReference>
<evidence type="ECO:0000256" key="1">
    <source>
        <dbReference type="SAM" id="Coils"/>
    </source>
</evidence>
<feature type="coiled-coil region" evidence="1">
    <location>
        <begin position="36"/>
        <end position="63"/>
    </location>
</feature>
<keyword evidence="4" id="KW-1185">Reference proteome</keyword>
<dbReference type="EMBL" id="BJWG01000003">
    <property type="protein sequence ID" value="GEL94255.1"/>
    <property type="molecule type" value="Genomic_DNA"/>
</dbReference>
<evidence type="ECO:0000313" key="4">
    <source>
        <dbReference type="Proteomes" id="UP000321720"/>
    </source>
</evidence>
<dbReference type="InterPro" id="IPR040891">
    <property type="entry name" value="HEPN_SAV_6107"/>
</dbReference>
<evidence type="ECO:0000259" key="2">
    <source>
        <dbReference type="Pfam" id="PF18726"/>
    </source>
</evidence>
<protein>
    <recommendedName>
        <fullName evidence="2">SAV-6107-like HEPN domain-containing protein</fullName>
    </recommendedName>
</protein>
<evidence type="ECO:0000313" key="3">
    <source>
        <dbReference type="EMBL" id="GEL94255.1"/>
    </source>
</evidence>
<reference evidence="3 4" key="1">
    <citation type="submission" date="2019-07" db="EMBL/GenBank/DDBJ databases">
        <title>Whole genome shotgun sequence of Cellulomonas composti NBRC 100758.</title>
        <authorList>
            <person name="Hosoyama A."/>
            <person name="Uohara A."/>
            <person name="Ohji S."/>
            <person name="Ichikawa N."/>
        </authorList>
    </citation>
    <scope>NUCLEOTIDE SEQUENCE [LARGE SCALE GENOMIC DNA]</scope>
    <source>
        <strain evidence="3 4">NBRC 100758</strain>
    </source>
</reference>
<sequence length="67" mass="6993">MLEVVAPELADAARYFADGAALRSAVDAGRFDQVDAVRAERTLEAAEDLVDAARAVVAGAEAMERAS</sequence>
<name>A0A511J8D4_9CELL</name>
<organism evidence="3 4">
    <name type="scientific">Cellulomonas composti</name>
    <dbReference type="NCBI Taxonomy" id="266130"/>
    <lineage>
        <taxon>Bacteria</taxon>
        <taxon>Bacillati</taxon>
        <taxon>Actinomycetota</taxon>
        <taxon>Actinomycetes</taxon>
        <taxon>Micrococcales</taxon>
        <taxon>Cellulomonadaceae</taxon>
        <taxon>Cellulomonas</taxon>
    </lineage>
</organism>
<keyword evidence="1" id="KW-0175">Coiled coil</keyword>
<accession>A0A511J8D4</accession>
<dbReference type="Proteomes" id="UP000321720">
    <property type="component" value="Unassembled WGS sequence"/>
</dbReference>
<proteinExistence type="predicted"/>
<dbReference type="AlphaFoldDB" id="A0A511J8D4"/>
<comment type="caution">
    <text evidence="3">The sequence shown here is derived from an EMBL/GenBank/DDBJ whole genome shotgun (WGS) entry which is preliminary data.</text>
</comment>